<comment type="caution">
    <text evidence="2">The sequence shown here is derived from an EMBL/GenBank/DDBJ whole genome shotgun (WGS) entry which is preliminary data.</text>
</comment>
<gene>
    <name evidence="2" type="ORF">J1N35_005133</name>
</gene>
<evidence type="ECO:0000313" key="2">
    <source>
        <dbReference type="EMBL" id="KAH1121973.1"/>
    </source>
</evidence>
<feature type="region of interest" description="Disordered" evidence="1">
    <location>
        <begin position="33"/>
        <end position="57"/>
    </location>
</feature>
<accession>A0A9D3WEU2</accession>
<dbReference type="Proteomes" id="UP000828251">
    <property type="component" value="Unassembled WGS sequence"/>
</dbReference>
<dbReference type="EMBL" id="JAIQCV010000002">
    <property type="protein sequence ID" value="KAH1121973.1"/>
    <property type="molecule type" value="Genomic_DNA"/>
</dbReference>
<protein>
    <submittedName>
        <fullName evidence="2">Uncharacterized protein</fullName>
    </submittedName>
</protein>
<sequence length="57" mass="6454">MARFNVSSYMVRGEVMAKEGDLEQRGDHVPPNYGKFDHQIKGTKPLHYGAQGGRQTY</sequence>
<organism evidence="2 3">
    <name type="scientific">Gossypium stocksii</name>
    <dbReference type="NCBI Taxonomy" id="47602"/>
    <lineage>
        <taxon>Eukaryota</taxon>
        <taxon>Viridiplantae</taxon>
        <taxon>Streptophyta</taxon>
        <taxon>Embryophyta</taxon>
        <taxon>Tracheophyta</taxon>
        <taxon>Spermatophyta</taxon>
        <taxon>Magnoliopsida</taxon>
        <taxon>eudicotyledons</taxon>
        <taxon>Gunneridae</taxon>
        <taxon>Pentapetalae</taxon>
        <taxon>rosids</taxon>
        <taxon>malvids</taxon>
        <taxon>Malvales</taxon>
        <taxon>Malvaceae</taxon>
        <taxon>Malvoideae</taxon>
        <taxon>Gossypium</taxon>
    </lineage>
</organism>
<keyword evidence="3" id="KW-1185">Reference proteome</keyword>
<evidence type="ECO:0000313" key="3">
    <source>
        <dbReference type="Proteomes" id="UP000828251"/>
    </source>
</evidence>
<dbReference type="AlphaFoldDB" id="A0A9D3WEU2"/>
<name>A0A9D3WEU2_9ROSI</name>
<evidence type="ECO:0000256" key="1">
    <source>
        <dbReference type="SAM" id="MobiDB-lite"/>
    </source>
</evidence>
<proteinExistence type="predicted"/>
<reference evidence="2 3" key="1">
    <citation type="journal article" date="2021" name="Plant Biotechnol. J.">
        <title>Multi-omics assisted identification of the key and species-specific regulatory components of drought-tolerant mechanisms in Gossypium stocksii.</title>
        <authorList>
            <person name="Yu D."/>
            <person name="Ke L."/>
            <person name="Zhang D."/>
            <person name="Wu Y."/>
            <person name="Sun Y."/>
            <person name="Mei J."/>
            <person name="Sun J."/>
            <person name="Sun Y."/>
        </authorList>
    </citation>
    <scope>NUCLEOTIDE SEQUENCE [LARGE SCALE GENOMIC DNA]</scope>
    <source>
        <strain evidence="3">cv. E1</strain>
        <tissue evidence="2">Leaf</tissue>
    </source>
</reference>